<dbReference type="InterPro" id="IPR017926">
    <property type="entry name" value="GATASE"/>
</dbReference>
<sequence length="446" mass="50331">MIRRITHAGERGNKSIGTIFDGVGEIHATLYQSLCGAIGQDYIPESSWDTQKWNSTEQCRDLLPLAWAESNLSEESDSGVRDARVLVAVQHRTKPFWALQYHPESICTNEESKEVITNWFRHAQLFNHTSRQTRIKTDGYLHGEFATRESLLSRFETFRPMLNGSASFPTGSHFSTQADEIENGQDSTFYSRTVDLPIDLSVADIVECLQSRSQDQIILESSNAYETAVGTADVRGRYSIIALDMENCVRFEYTTGSNQISAIYPNQPSRLTDLRQFGGIWPFLAQYLNKRKVVDGEVDSPFWGGFMGYTTYELGLEGIDVPSQGRNGPQKTRPDLCFAWITRSLVIDHVKGLVYMQQLAPKGAILSVDDWMTKIEMKLETANRASSNVNKEAPSKASVVTRPKDSEYESKVSRCQESIRNGDSYELCLTDQTTVTRPRDSSWSLY</sequence>
<dbReference type="GO" id="GO:0046820">
    <property type="term" value="F:4-amino-4-deoxychorismate synthase activity"/>
    <property type="evidence" value="ECO:0007669"/>
    <property type="project" value="TreeGrafter"/>
</dbReference>
<dbReference type="Gene3D" id="3.40.50.880">
    <property type="match status" value="1"/>
</dbReference>
<feature type="domain" description="Anthranilate synthase component I N-terminal" evidence="2">
    <location>
        <begin position="204"/>
        <end position="355"/>
    </location>
</feature>
<dbReference type="SUPFAM" id="SSF56322">
    <property type="entry name" value="ADC synthase"/>
    <property type="match status" value="1"/>
</dbReference>
<dbReference type="Pfam" id="PF00117">
    <property type="entry name" value="GATase"/>
    <property type="match status" value="1"/>
</dbReference>
<dbReference type="InterPro" id="IPR029062">
    <property type="entry name" value="Class_I_gatase-like"/>
</dbReference>
<evidence type="ECO:0000313" key="4">
    <source>
        <dbReference type="Proteomes" id="UP000469558"/>
    </source>
</evidence>
<dbReference type="GO" id="GO:0005737">
    <property type="term" value="C:cytoplasm"/>
    <property type="evidence" value="ECO:0007669"/>
    <property type="project" value="TreeGrafter"/>
</dbReference>
<organism evidence="3 4">
    <name type="scientific">Lachnellula suecica</name>
    <dbReference type="NCBI Taxonomy" id="602035"/>
    <lineage>
        <taxon>Eukaryota</taxon>
        <taxon>Fungi</taxon>
        <taxon>Dikarya</taxon>
        <taxon>Ascomycota</taxon>
        <taxon>Pezizomycotina</taxon>
        <taxon>Leotiomycetes</taxon>
        <taxon>Helotiales</taxon>
        <taxon>Lachnaceae</taxon>
        <taxon>Lachnellula</taxon>
    </lineage>
</organism>
<feature type="domain" description="Glutamine amidotransferase" evidence="1">
    <location>
        <begin position="83"/>
        <end position="120"/>
    </location>
</feature>
<evidence type="ECO:0000259" key="2">
    <source>
        <dbReference type="Pfam" id="PF04715"/>
    </source>
</evidence>
<keyword evidence="4" id="KW-1185">Reference proteome</keyword>
<comment type="caution">
    <text evidence="3">The sequence shown here is derived from an EMBL/GenBank/DDBJ whole genome shotgun (WGS) entry which is preliminary data.</text>
</comment>
<dbReference type="PANTHER" id="PTHR11236">
    <property type="entry name" value="AMINOBENZOATE/ANTHRANILATE SYNTHASE"/>
    <property type="match status" value="1"/>
</dbReference>
<dbReference type="OrthoDB" id="64220at2759"/>
<accession>A0A8T9BUK0</accession>
<dbReference type="InterPro" id="IPR019999">
    <property type="entry name" value="Anth_synth_I-like"/>
</dbReference>
<dbReference type="PANTHER" id="PTHR11236:SF18">
    <property type="entry name" value="AMINODEOXYCHORISMATE SYNTHASE"/>
    <property type="match status" value="1"/>
</dbReference>
<gene>
    <name evidence="3" type="primary">ABZ1</name>
    <name evidence="3" type="ORF">LSUE1_G010367</name>
</gene>
<dbReference type="Pfam" id="PF04715">
    <property type="entry name" value="Anth_synt_I_N"/>
    <property type="match status" value="1"/>
</dbReference>
<name>A0A8T9BUK0_9HELO</name>
<dbReference type="InterPro" id="IPR005801">
    <property type="entry name" value="ADC_synthase"/>
</dbReference>
<feature type="non-terminal residue" evidence="3">
    <location>
        <position position="446"/>
    </location>
</feature>
<dbReference type="Proteomes" id="UP000469558">
    <property type="component" value="Unassembled WGS sequence"/>
</dbReference>
<dbReference type="Gene3D" id="3.60.120.10">
    <property type="entry name" value="Anthranilate synthase"/>
    <property type="match status" value="1"/>
</dbReference>
<evidence type="ECO:0000313" key="3">
    <source>
        <dbReference type="EMBL" id="TVY52307.1"/>
    </source>
</evidence>
<dbReference type="GO" id="GO:0000162">
    <property type="term" value="P:L-tryptophan biosynthetic process"/>
    <property type="evidence" value="ECO:0007669"/>
    <property type="project" value="TreeGrafter"/>
</dbReference>
<proteinExistence type="predicted"/>
<protein>
    <submittedName>
        <fullName evidence="3">Aminodeoxychorismate synthase</fullName>
    </submittedName>
</protein>
<dbReference type="AlphaFoldDB" id="A0A8T9BUK0"/>
<reference evidence="3 4" key="1">
    <citation type="submission" date="2018-05" db="EMBL/GenBank/DDBJ databases">
        <title>Genome sequencing and assembly of the regulated plant pathogen Lachnellula willkommii and related sister species for the development of diagnostic species identification markers.</title>
        <authorList>
            <person name="Giroux E."/>
            <person name="Bilodeau G."/>
        </authorList>
    </citation>
    <scope>NUCLEOTIDE SEQUENCE [LARGE SCALE GENOMIC DNA]</scope>
    <source>
        <strain evidence="3 4">CBS 268.59</strain>
    </source>
</reference>
<dbReference type="InterPro" id="IPR006805">
    <property type="entry name" value="Anth_synth_I_N"/>
</dbReference>
<dbReference type="EMBL" id="QGMK01003564">
    <property type="protein sequence ID" value="TVY52307.1"/>
    <property type="molecule type" value="Genomic_DNA"/>
</dbReference>
<dbReference type="GO" id="GO:0008153">
    <property type="term" value="P:4-aminobenzoate biosynthetic process"/>
    <property type="evidence" value="ECO:0007669"/>
    <property type="project" value="TreeGrafter"/>
</dbReference>
<dbReference type="SUPFAM" id="SSF52317">
    <property type="entry name" value="Class I glutamine amidotransferase-like"/>
    <property type="match status" value="1"/>
</dbReference>
<evidence type="ECO:0000259" key="1">
    <source>
        <dbReference type="Pfam" id="PF00117"/>
    </source>
</evidence>